<dbReference type="InterPro" id="IPR025458">
    <property type="entry name" value="DUF4278"/>
</dbReference>
<keyword evidence="2" id="KW-1185">Reference proteome</keyword>
<organism evidence="1 2">
    <name type="scientific">Palleronia pelagia</name>
    <dbReference type="NCBI Taxonomy" id="387096"/>
    <lineage>
        <taxon>Bacteria</taxon>
        <taxon>Pseudomonadati</taxon>
        <taxon>Pseudomonadota</taxon>
        <taxon>Alphaproteobacteria</taxon>
        <taxon>Rhodobacterales</taxon>
        <taxon>Roseobacteraceae</taxon>
        <taxon>Palleronia</taxon>
    </lineage>
</organism>
<name>A0A1H8AK39_9RHOB</name>
<reference evidence="2" key="1">
    <citation type="submission" date="2016-10" db="EMBL/GenBank/DDBJ databases">
        <authorList>
            <person name="Varghese N."/>
            <person name="Submissions S."/>
        </authorList>
    </citation>
    <scope>NUCLEOTIDE SEQUENCE [LARGE SCALE GENOMIC DNA]</scope>
    <source>
        <strain evidence="2">DSM 26893</strain>
    </source>
</reference>
<dbReference type="AlphaFoldDB" id="A0A1H8AK39"/>
<dbReference type="RefSeq" id="WP_175481623.1">
    <property type="nucleotide sequence ID" value="NZ_FOCM01000001.1"/>
</dbReference>
<accession>A0A1H8AK39</accession>
<dbReference type="EMBL" id="FOCM01000001">
    <property type="protein sequence ID" value="SEM70883.1"/>
    <property type="molecule type" value="Genomic_DNA"/>
</dbReference>
<proteinExistence type="predicted"/>
<sequence>MTTLIYRGIAHDGARTNSPRKPMNLIYRGVPHDGLSAATTSMRQTASVMCYRGVRYVLRVAGQITPLSEPREARTLGALAA</sequence>
<protein>
    <recommendedName>
        <fullName evidence="3">DUF4278 domain-containing protein</fullName>
    </recommendedName>
</protein>
<evidence type="ECO:0008006" key="3">
    <source>
        <dbReference type="Google" id="ProtNLM"/>
    </source>
</evidence>
<dbReference type="Pfam" id="PF14105">
    <property type="entry name" value="DUF4278"/>
    <property type="match status" value="1"/>
</dbReference>
<evidence type="ECO:0000313" key="1">
    <source>
        <dbReference type="EMBL" id="SEM70883.1"/>
    </source>
</evidence>
<evidence type="ECO:0000313" key="2">
    <source>
        <dbReference type="Proteomes" id="UP000199372"/>
    </source>
</evidence>
<dbReference type="Proteomes" id="UP000199372">
    <property type="component" value="Unassembled WGS sequence"/>
</dbReference>
<gene>
    <name evidence="1" type="ORF">SAMN04488011_101192</name>
</gene>